<protein>
    <recommendedName>
        <fullName evidence="3">DUF2796 domain-containing protein</fullName>
    </recommendedName>
</protein>
<evidence type="ECO:0008006" key="3">
    <source>
        <dbReference type="Google" id="ProtNLM"/>
    </source>
</evidence>
<feature type="region of interest" description="Disordered" evidence="1">
    <location>
        <begin position="106"/>
        <end position="157"/>
    </location>
</feature>
<name>A0A450TPS1_9GAMM</name>
<dbReference type="Pfam" id="PF10986">
    <property type="entry name" value="ZrgA"/>
    <property type="match status" value="2"/>
</dbReference>
<organism evidence="2">
    <name type="scientific">Candidatus Kentrum sp. FW</name>
    <dbReference type="NCBI Taxonomy" id="2126338"/>
    <lineage>
        <taxon>Bacteria</taxon>
        <taxon>Pseudomonadati</taxon>
        <taxon>Pseudomonadota</taxon>
        <taxon>Gammaproteobacteria</taxon>
        <taxon>Candidatus Kentrum</taxon>
    </lineage>
</organism>
<proteinExistence type="predicted"/>
<feature type="compositionally biased region" description="Basic and acidic residues" evidence="1">
    <location>
        <begin position="106"/>
        <end position="145"/>
    </location>
</feature>
<gene>
    <name evidence="2" type="ORF">BECKFW1821B_GA0114236_11765</name>
</gene>
<dbReference type="InterPro" id="IPR021253">
    <property type="entry name" value="ZrgA-like"/>
</dbReference>
<dbReference type="EMBL" id="CAADFD010000176">
    <property type="protein sequence ID" value="VFJ69985.1"/>
    <property type="molecule type" value="Genomic_DNA"/>
</dbReference>
<evidence type="ECO:0000313" key="2">
    <source>
        <dbReference type="EMBL" id="VFJ69985.1"/>
    </source>
</evidence>
<reference evidence="2" key="1">
    <citation type="submission" date="2019-02" db="EMBL/GenBank/DDBJ databases">
        <authorList>
            <person name="Gruber-Vodicka R. H."/>
            <person name="Seah K. B. B."/>
        </authorList>
    </citation>
    <scope>NUCLEOTIDE SEQUENCE</scope>
    <source>
        <strain evidence="2">BECK_BZ106</strain>
    </source>
</reference>
<accession>A0A450TPS1</accession>
<sequence>MHEKTVILALTASLGSGITGPTLAEPAHQHGIADLDIAFSGQQIAMELHSPANNILGFEHIPKTDAEKQQLTASLSRLKKANSLFALPDAAGCKLASVEIEHPFELPGGHEARHHDGAHKHDDHHDKRAGHDGDHHGNHHEAGHEHGHKHTAHGEQETHADISVSYRYHCQRAGKVDSIEAQGLFEHFPGFEKLKARWIGDRGQSAATITPENTRIHMR</sequence>
<evidence type="ECO:0000256" key="1">
    <source>
        <dbReference type="SAM" id="MobiDB-lite"/>
    </source>
</evidence>
<dbReference type="AlphaFoldDB" id="A0A450TPS1"/>